<keyword evidence="7" id="KW-1185">Reference proteome</keyword>
<dbReference type="InterPro" id="IPR036318">
    <property type="entry name" value="FAD-bd_PCMH-like_sf"/>
</dbReference>
<accession>A0A9W8YMA4</accession>
<dbReference type="EMBL" id="JAPEVB010000005">
    <property type="protein sequence ID" value="KAJ4387626.1"/>
    <property type="molecule type" value="Genomic_DNA"/>
</dbReference>
<feature type="domain" description="FAD-binding PCMH-type" evidence="5">
    <location>
        <begin position="45"/>
        <end position="235"/>
    </location>
</feature>
<dbReference type="GO" id="GO:0016491">
    <property type="term" value="F:oxidoreductase activity"/>
    <property type="evidence" value="ECO:0007669"/>
    <property type="project" value="UniProtKB-KW"/>
</dbReference>
<dbReference type="OrthoDB" id="2151789at2759"/>
<evidence type="ECO:0000256" key="1">
    <source>
        <dbReference type="ARBA" id="ARBA00005466"/>
    </source>
</evidence>
<dbReference type="PROSITE" id="PS51387">
    <property type="entry name" value="FAD_PCMH"/>
    <property type="match status" value="1"/>
</dbReference>
<dbReference type="PANTHER" id="PTHR42973">
    <property type="entry name" value="BINDING OXIDOREDUCTASE, PUTATIVE (AFU_ORTHOLOGUE AFUA_1G17690)-RELATED"/>
    <property type="match status" value="1"/>
</dbReference>
<organism evidence="6 7">
    <name type="scientific">Gnomoniopsis smithogilvyi</name>
    <dbReference type="NCBI Taxonomy" id="1191159"/>
    <lineage>
        <taxon>Eukaryota</taxon>
        <taxon>Fungi</taxon>
        <taxon>Dikarya</taxon>
        <taxon>Ascomycota</taxon>
        <taxon>Pezizomycotina</taxon>
        <taxon>Sordariomycetes</taxon>
        <taxon>Sordariomycetidae</taxon>
        <taxon>Diaporthales</taxon>
        <taxon>Gnomoniaceae</taxon>
        <taxon>Gnomoniopsis</taxon>
    </lineage>
</organism>
<evidence type="ECO:0000259" key="5">
    <source>
        <dbReference type="PROSITE" id="PS51387"/>
    </source>
</evidence>
<dbReference type="Proteomes" id="UP001140453">
    <property type="component" value="Unassembled WGS sequence"/>
</dbReference>
<evidence type="ECO:0000313" key="7">
    <source>
        <dbReference type="Proteomes" id="UP001140453"/>
    </source>
</evidence>
<name>A0A9W8YMA4_9PEZI</name>
<dbReference type="InterPro" id="IPR016166">
    <property type="entry name" value="FAD-bd_PCMH"/>
</dbReference>
<dbReference type="Gene3D" id="3.30.465.10">
    <property type="match status" value="1"/>
</dbReference>
<proteinExistence type="inferred from homology"/>
<evidence type="ECO:0000256" key="4">
    <source>
        <dbReference type="ARBA" id="ARBA00023002"/>
    </source>
</evidence>
<comment type="caution">
    <text evidence="6">The sequence shown here is derived from an EMBL/GenBank/DDBJ whole genome shotgun (WGS) entry which is preliminary data.</text>
</comment>
<dbReference type="GO" id="GO:0071949">
    <property type="term" value="F:FAD binding"/>
    <property type="evidence" value="ECO:0007669"/>
    <property type="project" value="InterPro"/>
</dbReference>
<dbReference type="InterPro" id="IPR006094">
    <property type="entry name" value="Oxid_FAD_bind_N"/>
</dbReference>
<keyword evidence="3" id="KW-0274">FAD</keyword>
<keyword evidence="4" id="KW-0560">Oxidoreductase</keyword>
<dbReference type="SUPFAM" id="SSF56176">
    <property type="entry name" value="FAD-binding/transporter-associated domain-like"/>
    <property type="match status" value="1"/>
</dbReference>
<dbReference type="PANTHER" id="PTHR42973:SF54">
    <property type="entry name" value="FAD-BINDING PCMH-TYPE DOMAIN-CONTAINING PROTEIN"/>
    <property type="match status" value="1"/>
</dbReference>
<evidence type="ECO:0000256" key="3">
    <source>
        <dbReference type="ARBA" id="ARBA00022827"/>
    </source>
</evidence>
<dbReference type="InterPro" id="IPR050416">
    <property type="entry name" value="FAD-linked_Oxidoreductase"/>
</dbReference>
<dbReference type="AlphaFoldDB" id="A0A9W8YMA4"/>
<keyword evidence="2" id="KW-0285">Flavoprotein</keyword>
<reference evidence="6" key="1">
    <citation type="submission" date="2022-10" db="EMBL/GenBank/DDBJ databases">
        <title>Tapping the CABI collections for fungal endophytes: first genome assemblies for Collariella, Neodidymelliopsis, Ascochyta clinopodiicola, Didymella pomorum, Didymosphaeria variabile, Neocosmospora piperis and Neocucurbitaria cava.</title>
        <authorList>
            <person name="Hill R."/>
        </authorList>
    </citation>
    <scope>NUCLEOTIDE SEQUENCE</scope>
    <source>
        <strain evidence="6">IMI 355082</strain>
    </source>
</reference>
<dbReference type="Pfam" id="PF01565">
    <property type="entry name" value="FAD_binding_4"/>
    <property type="match status" value="1"/>
</dbReference>
<protein>
    <recommendedName>
        <fullName evidence="5">FAD-binding PCMH-type domain-containing protein</fullName>
    </recommendedName>
</protein>
<evidence type="ECO:0000256" key="2">
    <source>
        <dbReference type="ARBA" id="ARBA00022630"/>
    </source>
</evidence>
<sequence>MEGAHASTTNTTLACKAAQDILGLDRVDIKPLNQSAIEGNWSQACWEEPACIIKAQTAQDVSKALQIVQDFQIPFTIRSGGHSPNPGWSSIMSPGILIDLSALDEIIVSEDRATVSVGSGKRWGTVYDVLDPHGVSVIGGRIPNVGVGGLLLGGGFFHFSQEYGLAADNVKQFEVCMTFNSKLKTEKLIDRKVVLADGTITTADTTHDADLFWALKGGGPNFGIVTRYELMTIPTNKIWYEFLVVSNSQAHAVIEVFEVWQKTSASTDAKGTVALIMGLDSITLGFIYSQPATARPAAFDAFSSITPFTTAVPPTNGTVSSLTAILGAGFSSTPARHDYRAASSKIDAQLYKDVYDFWLEKATAVKAATGANQTFTLQPVPRTLTEASEARGGNPMGIAKEDHQWWTTLVDWANESDDEMVRSVSVATTEKWRELGEDRKSYMDYLYHNDASRDQNPIATYGADNIARLKEIAANFDPNQVFQKLQKDGFLLSKV</sequence>
<gene>
    <name evidence="6" type="ORF">N0V93_008223</name>
</gene>
<dbReference type="InterPro" id="IPR016169">
    <property type="entry name" value="FAD-bd_PCMH_sub2"/>
</dbReference>
<evidence type="ECO:0000313" key="6">
    <source>
        <dbReference type="EMBL" id="KAJ4387626.1"/>
    </source>
</evidence>
<comment type="similarity">
    <text evidence="1">Belongs to the oxygen-dependent FAD-linked oxidoreductase family.</text>
</comment>